<accession>A0ACB6F667</accession>
<keyword evidence="2" id="KW-1185">Reference proteome</keyword>
<proteinExistence type="predicted"/>
<evidence type="ECO:0000313" key="2">
    <source>
        <dbReference type="Proteomes" id="UP000293547"/>
    </source>
</evidence>
<dbReference type="Proteomes" id="UP000293547">
    <property type="component" value="Unassembled WGS sequence"/>
</dbReference>
<organism evidence="1 2">
    <name type="scientific">Alternaria gaisen</name>
    <dbReference type="NCBI Taxonomy" id="167740"/>
    <lineage>
        <taxon>Eukaryota</taxon>
        <taxon>Fungi</taxon>
        <taxon>Dikarya</taxon>
        <taxon>Ascomycota</taxon>
        <taxon>Pezizomycotina</taxon>
        <taxon>Dothideomycetes</taxon>
        <taxon>Pleosporomycetidae</taxon>
        <taxon>Pleosporales</taxon>
        <taxon>Pleosporineae</taxon>
        <taxon>Pleosporaceae</taxon>
        <taxon>Alternaria</taxon>
        <taxon>Alternaria sect. Alternaria</taxon>
    </lineage>
</organism>
<evidence type="ECO:0000313" key="1">
    <source>
        <dbReference type="EMBL" id="KAB2099951.1"/>
    </source>
</evidence>
<reference evidence="1 2" key="1">
    <citation type="journal article" date="2019" name="bioRxiv">
        <title>Genomics, evolutionary history and diagnostics of the Alternaria alternata species group including apple and Asian pear pathotypes.</title>
        <authorList>
            <person name="Armitage A.D."/>
            <person name="Cockerton H.M."/>
            <person name="Sreenivasaprasad S."/>
            <person name="Woodhall J.W."/>
            <person name="Lane C.R."/>
            <person name="Harrison R.J."/>
            <person name="Clarkson J.P."/>
        </authorList>
    </citation>
    <scope>NUCLEOTIDE SEQUENCE [LARGE SCALE GENOMIC DNA]</scope>
    <source>
        <strain evidence="1 2">FERA 650</strain>
    </source>
</reference>
<name>A0ACB6F667_9PLEO</name>
<protein>
    <submittedName>
        <fullName evidence="1">Uncharacterized protein</fullName>
    </submittedName>
</protein>
<sequence length="512" mass="57793">MGPKRVRVATQPFEQGVNPGEPRPSKKRKQSSGYTAPIQATPRKSARRTGSVSAGGLASPPPTLPRNQSPLFEPEPPHTQPAVAIQAEDIIDGEDDGLEEEEEEDEEDGGNGGVEEEQELPNLPSSPIPIVSPFVHVRWRACFGDMEKNAITTAYNVARDKKFDDLFEFELWDWVDRVVDDLKPRKVKKPTLCAVVYPARQLKRDRAIKALRRGDLEDWYALKELVKAIDEAANEYIHVDFDLMLAEELNEAPRAAIIGASARARPVTATMIQEDGIAGVLAAERAGGGHAIGLRDRWRSTYDDPTDDVKLAILRQKDRADHEKNRRKRSNRGGNNSGSSGDEDIKSLTKLLIVGQLNQMNREPLREIQPQARNTNLSPQASPSASAWVPIEYEHIKEILEHTENFWSSMRREYPHWDAEFEDLYETVVTKGNLNINMLFREGIGDSWTRDLALGPGWLLYITDYALKWQKSYTGLQDYQIRRVERAKKRDKKVQARNQRQPTSSVVGSDDE</sequence>
<gene>
    <name evidence="1" type="ORF">AG0111_0g11804</name>
</gene>
<comment type="caution">
    <text evidence="1">The sequence shown here is derived from an EMBL/GenBank/DDBJ whole genome shotgun (WGS) entry which is preliminary data.</text>
</comment>
<dbReference type="EMBL" id="PDWZ02000014">
    <property type="protein sequence ID" value="KAB2099951.1"/>
    <property type="molecule type" value="Genomic_DNA"/>
</dbReference>